<protein>
    <recommendedName>
        <fullName evidence="10">Endonuclease</fullName>
        <ecNumber evidence="10">3.1.30.-</ecNumber>
    </recommendedName>
</protein>
<comment type="similarity">
    <text evidence="2 10">Belongs to the DNA/RNA non-specific endonuclease family.</text>
</comment>
<reference evidence="13" key="1">
    <citation type="submission" date="2017-05" db="EMBL/GenBank/DDBJ databases">
        <title>Polyphasic characterization of four soil-derived phenanthrene-degrading Acidovorax strains and proposal of Acidovorax phenanthrenivorans sp. nov.</title>
        <authorList>
            <person name="Singleton D."/>
            <person name="Lee J."/>
            <person name="Dickey A.N."/>
            <person name="Stroud A."/>
            <person name="Scholl E.H."/>
            <person name="Wright F.A."/>
            <person name="Aitken M.D."/>
        </authorList>
    </citation>
    <scope>NUCLEOTIDE SEQUENCE</scope>
    <source>
        <strain evidence="13">P4</strain>
        <plasmid evidence="13">pACP4.1</plasmid>
    </source>
</reference>
<name>A0A240UJ83_9BURK</name>
<keyword evidence="6 10" id="KW-0378">Hydrolase</keyword>
<dbReference type="GO" id="GO:0016787">
    <property type="term" value="F:hydrolase activity"/>
    <property type="evidence" value="ECO:0007669"/>
    <property type="project" value="UniProtKB-KW"/>
</dbReference>
<evidence type="ECO:0000256" key="8">
    <source>
        <dbReference type="PIRSR" id="PIRSR640255-1"/>
    </source>
</evidence>
<dbReference type="RefSeq" id="WP_086928946.1">
    <property type="nucleotide sequence ID" value="NZ_CP021363.1"/>
</dbReference>
<keyword evidence="4 9" id="KW-0479">Metal-binding</keyword>
<geneLocation type="plasmid" evidence="13 14">
    <name>pACP4.1</name>
</geneLocation>
<keyword evidence="3 10" id="KW-0540">Nuclease</keyword>
<feature type="domain" description="ENPP1-3/EXOG-like endonuclease/phosphodiesterase" evidence="11">
    <location>
        <begin position="112"/>
        <end position="304"/>
    </location>
</feature>
<evidence type="ECO:0000256" key="4">
    <source>
        <dbReference type="ARBA" id="ARBA00022723"/>
    </source>
</evidence>
<organism evidence="13 14">
    <name type="scientific">Acidovorax carolinensis</name>
    <dbReference type="NCBI Taxonomy" id="553814"/>
    <lineage>
        <taxon>Bacteria</taxon>
        <taxon>Pseudomonadati</taxon>
        <taxon>Pseudomonadota</taxon>
        <taxon>Betaproteobacteria</taxon>
        <taxon>Burkholderiales</taxon>
        <taxon>Comamonadaceae</taxon>
        <taxon>Acidovorax</taxon>
    </lineage>
</organism>
<dbReference type="KEGG" id="acip:CBP36_19610"/>
<evidence type="ECO:0000256" key="1">
    <source>
        <dbReference type="ARBA" id="ARBA00001946"/>
    </source>
</evidence>
<dbReference type="InterPro" id="IPR044925">
    <property type="entry name" value="His-Me_finger_sf"/>
</dbReference>
<keyword evidence="7" id="KW-0460">Magnesium</keyword>
<dbReference type="InterPro" id="IPR020821">
    <property type="entry name" value="ENPP1-3/EXOG-like_nuc-like"/>
</dbReference>
<gene>
    <name evidence="13" type="ORF">CBP36_19610</name>
</gene>
<dbReference type="Gene3D" id="3.40.570.10">
    <property type="entry name" value="Extracellular Endonuclease, subunit A"/>
    <property type="match status" value="1"/>
</dbReference>
<proteinExistence type="inferred from homology"/>
<evidence type="ECO:0000256" key="7">
    <source>
        <dbReference type="ARBA" id="ARBA00022842"/>
    </source>
</evidence>
<evidence type="ECO:0000256" key="3">
    <source>
        <dbReference type="ARBA" id="ARBA00022722"/>
    </source>
</evidence>
<dbReference type="InterPro" id="IPR001604">
    <property type="entry name" value="Endo_G_ENPP1-like_dom"/>
</dbReference>
<feature type="domain" description="DNA/RNA non-specific endonuclease/pyrophosphatase/phosphodiesterase" evidence="12">
    <location>
        <begin position="111"/>
        <end position="304"/>
    </location>
</feature>
<dbReference type="InterPro" id="IPR018524">
    <property type="entry name" value="DNA/RNA_endonuclease_AS"/>
</dbReference>
<dbReference type="PROSITE" id="PS01070">
    <property type="entry name" value="NUCLEASE_NON_SPEC"/>
    <property type="match status" value="1"/>
</dbReference>
<evidence type="ECO:0000259" key="11">
    <source>
        <dbReference type="SMART" id="SM00477"/>
    </source>
</evidence>
<dbReference type="InterPro" id="IPR044929">
    <property type="entry name" value="DNA/RNA_non-sp_Endonuclease_sf"/>
</dbReference>
<dbReference type="InterPro" id="IPR040255">
    <property type="entry name" value="Non-specific_endonuclease"/>
</dbReference>
<evidence type="ECO:0000256" key="6">
    <source>
        <dbReference type="ARBA" id="ARBA00022801"/>
    </source>
</evidence>
<dbReference type="GO" id="GO:0046872">
    <property type="term" value="F:metal ion binding"/>
    <property type="evidence" value="ECO:0007669"/>
    <property type="project" value="UniProtKB-KW"/>
</dbReference>
<dbReference type="GO" id="GO:0004519">
    <property type="term" value="F:endonuclease activity"/>
    <property type="evidence" value="ECO:0007669"/>
    <property type="project" value="UniProtKB-UniRule"/>
</dbReference>
<dbReference type="PANTHER" id="PTHR13966:SF5">
    <property type="entry name" value="ENDONUCLEASE G, MITOCHONDRIAL"/>
    <property type="match status" value="1"/>
</dbReference>
<keyword evidence="5 10" id="KW-0255">Endonuclease</keyword>
<accession>A0A240UJ83</accession>
<evidence type="ECO:0000256" key="2">
    <source>
        <dbReference type="ARBA" id="ARBA00010052"/>
    </source>
</evidence>
<dbReference type="PANTHER" id="PTHR13966">
    <property type="entry name" value="ENDONUCLEASE RELATED"/>
    <property type="match status" value="1"/>
</dbReference>
<comment type="cofactor">
    <cofactor evidence="1 10">
        <name>Mg(2+)</name>
        <dbReference type="ChEBI" id="CHEBI:18420"/>
    </cofactor>
</comment>
<feature type="binding site" evidence="9">
    <location>
        <position position="206"/>
    </location>
    <ligand>
        <name>Mg(2+)</name>
        <dbReference type="ChEBI" id="CHEBI:18420"/>
        <note>catalytic</note>
    </ligand>
</feature>
<dbReference type="EMBL" id="CP021367">
    <property type="protein sequence ID" value="ART61175.1"/>
    <property type="molecule type" value="Genomic_DNA"/>
</dbReference>
<evidence type="ECO:0000313" key="14">
    <source>
        <dbReference type="Proteomes" id="UP000194440"/>
    </source>
</evidence>
<dbReference type="SMART" id="SM00477">
    <property type="entry name" value="NUC"/>
    <property type="match status" value="1"/>
</dbReference>
<evidence type="ECO:0000313" key="13">
    <source>
        <dbReference type="EMBL" id="ART61175.1"/>
    </source>
</evidence>
<dbReference type="AlphaFoldDB" id="A0A240UJ83"/>
<dbReference type="SMART" id="SM00892">
    <property type="entry name" value="Endonuclease_NS"/>
    <property type="match status" value="1"/>
</dbReference>
<feature type="active site" description="Proton acceptor" evidence="8">
    <location>
        <position position="176"/>
    </location>
</feature>
<dbReference type="OrthoDB" id="9811262at2"/>
<dbReference type="EC" id="3.1.30.-" evidence="10"/>
<evidence type="ECO:0000256" key="10">
    <source>
        <dbReference type="RuleBase" id="RU366055"/>
    </source>
</evidence>
<dbReference type="KEGG" id="acis:CBP35_19565"/>
<dbReference type="Pfam" id="PF01223">
    <property type="entry name" value="Endonuclease_NS"/>
    <property type="match status" value="1"/>
</dbReference>
<evidence type="ECO:0000256" key="9">
    <source>
        <dbReference type="PIRSR" id="PIRSR640255-2"/>
    </source>
</evidence>
<sequence>MPTTPTGLNAKIKYAIKVACTWGAAGAIAFVLSAVPTLADAGITGFVVGKAAESSKEAATDYLKERLLKEQEPTVELPPAGSFAGCSHLFPRGTVINIRDISRQWLPTALCFKNFAVLHSGVSKTPLVVVERLNREILESARNEGRTNQFYPDPRLPRGRRAELQDYVNSNLDRGHMASAADQPDAQAMEQSFALSNMIPQDPENNRKGAWFKAEVDTRKYARRAQGDVFVFSGPLFRGHLTTIGAGKVWVPSHLYKLVVDASTGRSWAFIIQNTADARLEPPMNYPAFVRETGWNLLSHGSSASR</sequence>
<dbReference type="GO" id="GO:0003676">
    <property type="term" value="F:nucleic acid binding"/>
    <property type="evidence" value="ECO:0007669"/>
    <property type="project" value="InterPro"/>
</dbReference>
<dbReference type="Proteomes" id="UP000194440">
    <property type="component" value="Plasmid pACP4.1"/>
</dbReference>
<keyword evidence="14" id="KW-1185">Reference proteome</keyword>
<dbReference type="SUPFAM" id="SSF54060">
    <property type="entry name" value="His-Me finger endonucleases"/>
    <property type="match status" value="1"/>
</dbReference>
<evidence type="ECO:0000259" key="12">
    <source>
        <dbReference type="SMART" id="SM00892"/>
    </source>
</evidence>
<keyword evidence="13" id="KW-0614">Plasmid</keyword>
<evidence type="ECO:0000256" key="5">
    <source>
        <dbReference type="ARBA" id="ARBA00022759"/>
    </source>
</evidence>